<dbReference type="PROSITE" id="PS51766">
    <property type="entry name" value="DOCKERIN"/>
    <property type="match status" value="1"/>
</dbReference>
<organism evidence="3 4">
    <name type="scientific">Pelomonas caseinilytica</name>
    <dbReference type="NCBI Taxonomy" id="2906763"/>
    <lineage>
        <taxon>Bacteria</taxon>
        <taxon>Pseudomonadati</taxon>
        <taxon>Pseudomonadota</taxon>
        <taxon>Betaproteobacteria</taxon>
        <taxon>Burkholderiales</taxon>
        <taxon>Sphaerotilaceae</taxon>
        <taxon>Roseateles</taxon>
    </lineage>
</organism>
<evidence type="ECO:0000313" key="3">
    <source>
        <dbReference type="EMBL" id="MCE4536335.1"/>
    </source>
</evidence>
<feature type="signal peptide" evidence="1">
    <location>
        <begin position="1"/>
        <end position="24"/>
    </location>
</feature>
<keyword evidence="1" id="KW-0732">Signal</keyword>
<dbReference type="RefSeq" id="WP_233389513.1">
    <property type="nucleotide sequence ID" value="NZ_JAJTWT010000001.1"/>
</dbReference>
<dbReference type="InterPro" id="IPR018247">
    <property type="entry name" value="EF_Hand_1_Ca_BS"/>
</dbReference>
<dbReference type="SUPFAM" id="SSF51695">
    <property type="entry name" value="PLC-like phosphodiesterases"/>
    <property type="match status" value="1"/>
</dbReference>
<proteinExistence type="predicted"/>
<dbReference type="InterPro" id="IPR036439">
    <property type="entry name" value="Dockerin_dom_sf"/>
</dbReference>
<dbReference type="InterPro" id="IPR051057">
    <property type="entry name" value="PI-PLC_domain"/>
</dbReference>
<dbReference type="InterPro" id="IPR017946">
    <property type="entry name" value="PLC-like_Pdiesterase_TIM-brl"/>
</dbReference>
<accession>A0ABS8XAW2</accession>
<dbReference type="PROSITE" id="PS00018">
    <property type="entry name" value="EF_HAND_1"/>
    <property type="match status" value="1"/>
</dbReference>
<name>A0ABS8XAW2_9BURK</name>
<dbReference type="Gene3D" id="1.10.1330.10">
    <property type="entry name" value="Dockerin domain"/>
    <property type="match status" value="1"/>
</dbReference>
<evidence type="ECO:0000256" key="1">
    <source>
        <dbReference type="SAM" id="SignalP"/>
    </source>
</evidence>
<evidence type="ECO:0000313" key="4">
    <source>
        <dbReference type="Proteomes" id="UP001201463"/>
    </source>
</evidence>
<dbReference type="InterPro" id="IPR002105">
    <property type="entry name" value="Dockerin_1_rpt"/>
</dbReference>
<dbReference type="SUPFAM" id="SSF63446">
    <property type="entry name" value="Type I dockerin domain"/>
    <property type="match status" value="1"/>
</dbReference>
<reference evidence="3 4" key="1">
    <citation type="submission" date="2021-12" db="EMBL/GenBank/DDBJ databases">
        <title>Genome seq of p7.</title>
        <authorList>
            <person name="Seo T."/>
        </authorList>
    </citation>
    <scope>NUCLEOTIDE SEQUENCE [LARGE SCALE GENOMIC DNA]</scope>
    <source>
        <strain evidence="3 4">P7</strain>
    </source>
</reference>
<sequence length="694" mass="73601">MLTSKIRRLAALLAVLCCQLPALAHDDGAYWHDTGATAKNPQWMLTLGAAKKLTELSLPGTHDSGTFPGTGGDIARTQTMTIREQLDSGIRYLDIRLKYYDRVALRNCNDGYKSANCEMLVFHGGVDMFLPFESGVLKPVISFLRDNPSELVLMRVAREPADCDCNPGEVLDALLEKEAVINGVGTGQKYADYLLRSSCPGPEALTLGPVRPANAKPDPQSCDARGKLLVLDQYLNFKLSANHYYRHNGMVNYTAPTFETLRTNFDLYDRLWLPIKKQLADAAHNTGTTDFYINGISGSVGGFPYFFASGHSNSATGAPRLSTGLVDGVTADASTYPDFPRTNCALGLCTISFEGMNTLVADYVMRPEFHMANSRIGLVTADFPGWRFIMAVASVNAGVSFGRPSFAYTLATSDGRAYVPGTWTNRQVVITPLCDVACVGNRATVSDDFPNGFPYTMSGGGHSVSFTASPVRVDMKPPTITAAATTPPGPQGWYTGNVTVHFNCADTGGSGIASCPGDLVLSKEGAQNSGLQYAVDVAGNKSNAANTVNVKIDKTPPAVVYKGNLGAYSPGQTVDISCEAMDKESGVASTTCANIHGLASTFGPGSHRYSATATDVAGNTGTGTTTFTVVALPGDVNFDGAIDCRDQVIVKASFGKRAGMAGFDARADINGDGVVDIRDLAFIAQKLPAGTTCP</sequence>
<evidence type="ECO:0000259" key="2">
    <source>
        <dbReference type="PROSITE" id="PS51766"/>
    </source>
</evidence>
<dbReference type="PANTHER" id="PTHR13593:SF113">
    <property type="entry name" value="SI:DKEY-266F7.9"/>
    <property type="match status" value="1"/>
</dbReference>
<protein>
    <submittedName>
        <fullName evidence="3">Dockerin type I domain-containing protein</fullName>
    </submittedName>
</protein>
<comment type="caution">
    <text evidence="3">The sequence shown here is derived from an EMBL/GenBank/DDBJ whole genome shotgun (WGS) entry which is preliminary data.</text>
</comment>
<feature type="domain" description="Dockerin" evidence="2">
    <location>
        <begin position="629"/>
        <end position="694"/>
    </location>
</feature>
<dbReference type="Gene3D" id="3.20.20.190">
    <property type="entry name" value="Phosphatidylinositol (PI) phosphodiesterase"/>
    <property type="match status" value="1"/>
</dbReference>
<dbReference type="EMBL" id="JAJTWT010000001">
    <property type="protein sequence ID" value="MCE4536335.1"/>
    <property type="molecule type" value="Genomic_DNA"/>
</dbReference>
<dbReference type="PROSITE" id="PS50007">
    <property type="entry name" value="PIPLC_X_DOMAIN"/>
    <property type="match status" value="1"/>
</dbReference>
<feature type="chain" id="PRO_5046623466" evidence="1">
    <location>
        <begin position="25"/>
        <end position="694"/>
    </location>
</feature>
<dbReference type="PANTHER" id="PTHR13593">
    <property type="match status" value="1"/>
</dbReference>
<dbReference type="InterPro" id="IPR016134">
    <property type="entry name" value="Dockerin_dom"/>
</dbReference>
<keyword evidence="4" id="KW-1185">Reference proteome</keyword>
<dbReference type="CDD" id="cd14254">
    <property type="entry name" value="Dockerin_II"/>
    <property type="match status" value="1"/>
</dbReference>
<dbReference type="Proteomes" id="UP001201463">
    <property type="component" value="Unassembled WGS sequence"/>
</dbReference>
<dbReference type="Pfam" id="PF00404">
    <property type="entry name" value="Dockerin_1"/>
    <property type="match status" value="1"/>
</dbReference>
<gene>
    <name evidence="3" type="ORF">LXT12_03580</name>
</gene>